<dbReference type="RefSeq" id="WP_071975793.1">
    <property type="nucleotide sequence ID" value="NZ_CP065424.1"/>
</dbReference>
<name>A0A8E2I5P6_9BACI</name>
<reference evidence="1 2" key="1">
    <citation type="submission" date="2017-01" db="EMBL/GenBank/DDBJ databases">
        <title>Draft genome sequence of Bacillus oleronius.</title>
        <authorList>
            <person name="Allam M."/>
        </authorList>
    </citation>
    <scope>NUCLEOTIDE SEQUENCE [LARGE SCALE GENOMIC DNA]</scope>
    <source>
        <strain evidence="1 2">DSM 9356</strain>
    </source>
</reference>
<keyword evidence="2" id="KW-1185">Reference proteome</keyword>
<comment type="caution">
    <text evidence="1">The sequence shown here is derived from an EMBL/GenBank/DDBJ whole genome shotgun (WGS) entry which is preliminary data.</text>
</comment>
<dbReference type="Proteomes" id="UP000189761">
    <property type="component" value="Unassembled WGS sequence"/>
</dbReference>
<gene>
    <name evidence="1" type="ORF">BWZ43_16945</name>
</gene>
<organism evidence="1 2">
    <name type="scientific">Heyndrickxia oleronia</name>
    <dbReference type="NCBI Taxonomy" id="38875"/>
    <lineage>
        <taxon>Bacteria</taxon>
        <taxon>Bacillati</taxon>
        <taxon>Bacillota</taxon>
        <taxon>Bacilli</taxon>
        <taxon>Bacillales</taxon>
        <taxon>Bacillaceae</taxon>
        <taxon>Heyndrickxia</taxon>
    </lineage>
</organism>
<accession>A0A8E2I5P6</accession>
<evidence type="ECO:0000313" key="2">
    <source>
        <dbReference type="Proteomes" id="UP000189761"/>
    </source>
</evidence>
<dbReference type="AlphaFoldDB" id="A0A8E2I5P6"/>
<evidence type="ECO:0008006" key="3">
    <source>
        <dbReference type="Google" id="ProtNLM"/>
    </source>
</evidence>
<proteinExistence type="predicted"/>
<sequence length="90" mass="10333">MKKPEIILNVFSSLDGRITTAPDRNVTEWTAVGIDGDAHEVTNQLYDELECDGLISAVKHKWYMGSIGLNLRNHYMNQRIQKHISYLMAR</sequence>
<protein>
    <recommendedName>
        <fullName evidence="3">Bacterial bifunctional deaminase-reductase C-terminal domain-containing protein</fullName>
    </recommendedName>
</protein>
<dbReference type="EMBL" id="MTLA01000219">
    <property type="protein sequence ID" value="OOP67206.1"/>
    <property type="molecule type" value="Genomic_DNA"/>
</dbReference>
<evidence type="ECO:0000313" key="1">
    <source>
        <dbReference type="EMBL" id="OOP67206.1"/>
    </source>
</evidence>